<reference evidence="3 4" key="1">
    <citation type="submission" date="2018-09" db="EMBL/GenBank/DDBJ databases">
        <title>Paenibacillus aracenensis nov. sp. isolated from a cave in southern Spain.</title>
        <authorList>
            <person name="Jurado V."/>
            <person name="Gutierrez-Patricio S."/>
            <person name="Gonzalez-Pimentel J.L."/>
            <person name="Miller A.Z."/>
            <person name="Laiz L."/>
            <person name="Saiz-Jimenez C."/>
        </authorList>
    </citation>
    <scope>NUCLEOTIDE SEQUENCE [LARGE SCALE GENOMIC DNA]</scope>
    <source>
        <strain evidence="3 4">DSM 22867</strain>
    </source>
</reference>
<dbReference type="InterPro" id="IPR036249">
    <property type="entry name" value="Thioredoxin-like_sf"/>
</dbReference>
<dbReference type="Proteomes" id="UP000266482">
    <property type="component" value="Unassembled WGS sequence"/>
</dbReference>
<comment type="caution">
    <text evidence="3">The sequence shown here is derived from an EMBL/GenBank/DDBJ whole genome shotgun (WGS) entry which is preliminary data.</text>
</comment>
<dbReference type="EMBL" id="QXQA01000003">
    <property type="protein sequence ID" value="RIX54188.1"/>
    <property type="molecule type" value="Genomic_DNA"/>
</dbReference>
<keyword evidence="1" id="KW-0812">Transmembrane</keyword>
<sequence>MIYVYIGIIVVLFGGIYALSNMGGDSKLYGMPLNDLNPATRALLDDPNYQNIILPDELDKRIADKEDFFAYMFSSTCQYCKATTPHLVPLAQELNVDLPMFNVLEFPTYQTKMNIEYTPTLVYFQDGVEVDRLEGGIREEGMTAGHTIDDYRAFFEKYAGAETP</sequence>
<name>A0A3A1V0B3_9BACL</name>
<dbReference type="Pfam" id="PF00085">
    <property type="entry name" value="Thioredoxin"/>
    <property type="match status" value="1"/>
</dbReference>
<dbReference type="AlphaFoldDB" id="A0A3A1V0B3"/>
<keyword evidence="1" id="KW-0472">Membrane</keyword>
<feature type="transmembrane region" description="Helical" evidence="1">
    <location>
        <begin position="6"/>
        <end position="24"/>
    </location>
</feature>
<dbReference type="OrthoDB" id="32134at2"/>
<evidence type="ECO:0000313" key="3">
    <source>
        <dbReference type="EMBL" id="RIX54188.1"/>
    </source>
</evidence>
<dbReference type="SUPFAM" id="SSF52833">
    <property type="entry name" value="Thioredoxin-like"/>
    <property type="match status" value="1"/>
</dbReference>
<keyword evidence="1" id="KW-1133">Transmembrane helix</keyword>
<evidence type="ECO:0000313" key="4">
    <source>
        <dbReference type="Proteomes" id="UP000266482"/>
    </source>
</evidence>
<organism evidence="3 4">
    <name type="scientific">Paenibacillus nanensis</name>
    <dbReference type="NCBI Taxonomy" id="393251"/>
    <lineage>
        <taxon>Bacteria</taxon>
        <taxon>Bacillati</taxon>
        <taxon>Bacillota</taxon>
        <taxon>Bacilli</taxon>
        <taxon>Bacillales</taxon>
        <taxon>Paenibacillaceae</taxon>
        <taxon>Paenibacillus</taxon>
    </lineage>
</organism>
<dbReference type="Gene3D" id="3.40.30.10">
    <property type="entry name" value="Glutaredoxin"/>
    <property type="match status" value="1"/>
</dbReference>
<feature type="domain" description="Thioredoxin" evidence="2">
    <location>
        <begin position="56"/>
        <end position="142"/>
    </location>
</feature>
<protein>
    <submittedName>
        <fullName evidence="3">Thioredoxin</fullName>
    </submittedName>
</protein>
<dbReference type="InterPro" id="IPR013766">
    <property type="entry name" value="Thioredoxin_domain"/>
</dbReference>
<proteinExistence type="predicted"/>
<gene>
    <name evidence="3" type="ORF">D3P08_07485</name>
</gene>
<dbReference type="CDD" id="cd02947">
    <property type="entry name" value="TRX_family"/>
    <property type="match status" value="1"/>
</dbReference>
<keyword evidence="4" id="KW-1185">Reference proteome</keyword>
<evidence type="ECO:0000259" key="2">
    <source>
        <dbReference type="Pfam" id="PF00085"/>
    </source>
</evidence>
<evidence type="ECO:0000256" key="1">
    <source>
        <dbReference type="SAM" id="Phobius"/>
    </source>
</evidence>
<accession>A0A3A1V0B3</accession>